<dbReference type="AlphaFoldDB" id="A0AAW1IUD9"/>
<comment type="caution">
    <text evidence="1">The sequence shown here is derived from an EMBL/GenBank/DDBJ whole genome shotgun (WGS) entry which is preliminary data.</text>
</comment>
<dbReference type="EMBL" id="JASPKY010000535">
    <property type="protein sequence ID" value="KAK9693652.1"/>
    <property type="molecule type" value="Genomic_DNA"/>
</dbReference>
<organism evidence="1 2">
    <name type="scientific">Popillia japonica</name>
    <name type="common">Japanese beetle</name>
    <dbReference type="NCBI Taxonomy" id="7064"/>
    <lineage>
        <taxon>Eukaryota</taxon>
        <taxon>Metazoa</taxon>
        <taxon>Ecdysozoa</taxon>
        <taxon>Arthropoda</taxon>
        <taxon>Hexapoda</taxon>
        <taxon>Insecta</taxon>
        <taxon>Pterygota</taxon>
        <taxon>Neoptera</taxon>
        <taxon>Endopterygota</taxon>
        <taxon>Coleoptera</taxon>
        <taxon>Polyphaga</taxon>
        <taxon>Scarabaeiformia</taxon>
        <taxon>Scarabaeidae</taxon>
        <taxon>Rutelinae</taxon>
        <taxon>Popillia</taxon>
    </lineage>
</organism>
<evidence type="ECO:0000313" key="1">
    <source>
        <dbReference type="EMBL" id="KAK9693652.1"/>
    </source>
</evidence>
<name>A0AAW1IUD9_POPJA</name>
<dbReference type="Proteomes" id="UP001458880">
    <property type="component" value="Unassembled WGS sequence"/>
</dbReference>
<protein>
    <submittedName>
        <fullName evidence="1">Uncharacterized protein</fullName>
    </submittedName>
</protein>
<sequence length="98" mass="11197">MGVNCLKSTEVEYEIKIRGVTPSGDLDFKRKTSRGLLTQQRGTRNDSFFIISNPPIFSEDEKYVRESLTDLKQAINEVVVPVVVSPRKRIFSQVTKYT</sequence>
<accession>A0AAW1IUD9</accession>
<reference evidence="1 2" key="1">
    <citation type="journal article" date="2024" name="BMC Genomics">
        <title>De novo assembly and annotation of Popillia japonica's genome with initial clues to its potential as an invasive pest.</title>
        <authorList>
            <person name="Cucini C."/>
            <person name="Boschi S."/>
            <person name="Funari R."/>
            <person name="Cardaioli E."/>
            <person name="Iannotti N."/>
            <person name="Marturano G."/>
            <person name="Paoli F."/>
            <person name="Bruttini M."/>
            <person name="Carapelli A."/>
            <person name="Frati F."/>
            <person name="Nardi F."/>
        </authorList>
    </citation>
    <scope>NUCLEOTIDE SEQUENCE [LARGE SCALE GENOMIC DNA]</scope>
    <source>
        <strain evidence="1">DMR45628</strain>
    </source>
</reference>
<proteinExistence type="predicted"/>
<evidence type="ECO:0000313" key="2">
    <source>
        <dbReference type="Proteomes" id="UP001458880"/>
    </source>
</evidence>
<gene>
    <name evidence="1" type="ORF">QE152_g34064</name>
</gene>
<keyword evidence="2" id="KW-1185">Reference proteome</keyword>